<accession>A0A8T2MIH9</accession>
<dbReference type="CDD" id="cd00200">
    <property type="entry name" value="WD40"/>
    <property type="match status" value="1"/>
</dbReference>
<proteinExistence type="predicted"/>
<dbReference type="InterPro" id="IPR020472">
    <property type="entry name" value="WD40_PAC1"/>
</dbReference>
<sequence length="228" mass="24901">MWRNPAEDFTKVGVKYFARHKGEVNCCVFSPDCQILLTCSDDSRLHLWNARSGQLLAKASGHKGHRKCVETVSFSPDCKSLISGGWDKDAILWNCGALVRVLSGHNDAVQSSAVSRDSRLAATGSWDCTVRVWSLLTQELETTLEGHRGNVTSLCFSVSGMLASGSWDGTVRVWLPRAGSAIFVLEGCGAWVRTLAFSRDGLVLASAAENDMVRIWDMSTGKCIKCLQ</sequence>
<dbReference type="InterPro" id="IPR036322">
    <property type="entry name" value="WD40_repeat_dom_sf"/>
</dbReference>
<comment type="caution">
    <text evidence="4">The sequence shown here is derived from an EMBL/GenBank/DDBJ whole genome shotgun (WGS) entry which is preliminary data.</text>
</comment>
<dbReference type="OrthoDB" id="674604at2759"/>
<dbReference type="Pfam" id="PF00400">
    <property type="entry name" value="WD40"/>
    <property type="match status" value="5"/>
</dbReference>
<dbReference type="InterPro" id="IPR001680">
    <property type="entry name" value="WD40_rpt"/>
</dbReference>
<dbReference type="PROSITE" id="PS50082">
    <property type="entry name" value="WD_REPEATS_2"/>
    <property type="match status" value="5"/>
</dbReference>
<dbReference type="PROSITE" id="PS00678">
    <property type="entry name" value="WD_REPEATS_1"/>
    <property type="match status" value="2"/>
</dbReference>
<dbReference type="PANTHER" id="PTHR19879">
    <property type="entry name" value="TRANSCRIPTION INITIATION FACTOR TFIID"/>
    <property type="match status" value="1"/>
</dbReference>
<reference evidence="4" key="1">
    <citation type="thesis" date="2021" institute="BYU ScholarsArchive" country="Provo, UT, USA">
        <title>Applications of and Algorithms for Genome Assembly and Genomic Analyses with an Emphasis on Marine Teleosts.</title>
        <authorList>
            <person name="Pickett B.D."/>
        </authorList>
    </citation>
    <scope>NUCLEOTIDE SEQUENCE</scope>
    <source>
        <strain evidence="4">HI-2016</strain>
    </source>
</reference>
<organism evidence="4 5">
    <name type="scientific">Albula glossodonta</name>
    <name type="common">roundjaw bonefish</name>
    <dbReference type="NCBI Taxonomy" id="121402"/>
    <lineage>
        <taxon>Eukaryota</taxon>
        <taxon>Metazoa</taxon>
        <taxon>Chordata</taxon>
        <taxon>Craniata</taxon>
        <taxon>Vertebrata</taxon>
        <taxon>Euteleostomi</taxon>
        <taxon>Actinopterygii</taxon>
        <taxon>Neopterygii</taxon>
        <taxon>Teleostei</taxon>
        <taxon>Albuliformes</taxon>
        <taxon>Albulidae</taxon>
        <taxon>Albula</taxon>
    </lineage>
</organism>
<dbReference type="AlphaFoldDB" id="A0A8T2MIH9"/>
<protein>
    <submittedName>
        <fullName evidence="4">Uncharacterized protein</fullName>
    </submittedName>
</protein>
<dbReference type="Proteomes" id="UP000824540">
    <property type="component" value="Unassembled WGS sequence"/>
</dbReference>
<dbReference type="InterPro" id="IPR019775">
    <property type="entry name" value="WD40_repeat_CS"/>
</dbReference>
<feature type="non-terminal residue" evidence="4">
    <location>
        <position position="1"/>
    </location>
</feature>
<dbReference type="PROSITE" id="PS50294">
    <property type="entry name" value="WD_REPEATS_REGION"/>
    <property type="match status" value="5"/>
</dbReference>
<keyword evidence="2" id="KW-0677">Repeat</keyword>
<dbReference type="EMBL" id="JAFBMS010002655">
    <property type="protein sequence ID" value="KAG9328129.1"/>
    <property type="molecule type" value="Genomic_DNA"/>
</dbReference>
<gene>
    <name evidence="4" type="ORF">JZ751_016294</name>
</gene>
<dbReference type="Gene3D" id="2.130.10.10">
    <property type="entry name" value="YVTN repeat-like/Quinoprotein amine dehydrogenase"/>
    <property type="match status" value="2"/>
</dbReference>
<dbReference type="SMART" id="SM00320">
    <property type="entry name" value="WD40"/>
    <property type="match status" value="5"/>
</dbReference>
<dbReference type="SUPFAM" id="SSF50978">
    <property type="entry name" value="WD40 repeat-like"/>
    <property type="match status" value="1"/>
</dbReference>
<dbReference type="PANTHER" id="PTHR19879:SF9">
    <property type="entry name" value="TRANSCRIPTION INITIATION FACTOR TFIID SUBUNIT 5"/>
    <property type="match status" value="1"/>
</dbReference>
<evidence type="ECO:0000256" key="3">
    <source>
        <dbReference type="PROSITE-ProRule" id="PRU00221"/>
    </source>
</evidence>
<feature type="repeat" description="WD" evidence="3">
    <location>
        <begin position="185"/>
        <end position="226"/>
    </location>
</feature>
<feature type="repeat" description="WD" evidence="3">
    <location>
        <begin position="102"/>
        <end position="143"/>
    </location>
</feature>
<evidence type="ECO:0000256" key="2">
    <source>
        <dbReference type="ARBA" id="ARBA00022737"/>
    </source>
</evidence>
<evidence type="ECO:0000313" key="4">
    <source>
        <dbReference type="EMBL" id="KAG9328129.1"/>
    </source>
</evidence>
<dbReference type="PRINTS" id="PR00320">
    <property type="entry name" value="GPROTEINBRPT"/>
</dbReference>
<name>A0A8T2MIH9_9TELE</name>
<evidence type="ECO:0000313" key="5">
    <source>
        <dbReference type="Proteomes" id="UP000824540"/>
    </source>
</evidence>
<keyword evidence="1 3" id="KW-0853">WD repeat</keyword>
<dbReference type="InterPro" id="IPR015943">
    <property type="entry name" value="WD40/YVTN_repeat-like_dom_sf"/>
</dbReference>
<feature type="repeat" description="WD" evidence="3">
    <location>
        <begin position="17"/>
        <end position="58"/>
    </location>
</feature>
<feature type="repeat" description="WD" evidence="3">
    <location>
        <begin position="62"/>
        <end position="94"/>
    </location>
</feature>
<evidence type="ECO:0000256" key="1">
    <source>
        <dbReference type="ARBA" id="ARBA00022574"/>
    </source>
</evidence>
<feature type="repeat" description="WD" evidence="3">
    <location>
        <begin position="144"/>
        <end position="174"/>
    </location>
</feature>
<keyword evidence="5" id="KW-1185">Reference proteome</keyword>